<dbReference type="Proteomes" id="UP000824120">
    <property type="component" value="Chromosome 12"/>
</dbReference>
<name>A0A9J5WFS0_SOLCO</name>
<sequence length="66" mass="7599">MEIAKQISGFFLALEKEENGLPYFAIDGGLKMIDMYSTYALKKKSHKEMFSQLLPLCKYGLTPYWA</sequence>
<dbReference type="EMBL" id="JACXVP010000012">
    <property type="protein sequence ID" value="KAG5574084.1"/>
    <property type="molecule type" value="Genomic_DNA"/>
</dbReference>
<evidence type="ECO:0000313" key="1">
    <source>
        <dbReference type="EMBL" id="KAG5574084.1"/>
    </source>
</evidence>
<gene>
    <name evidence="1" type="ORF">H5410_063850</name>
</gene>
<comment type="caution">
    <text evidence="1">The sequence shown here is derived from an EMBL/GenBank/DDBJ whole genome shotgun (WGS) entry which is preliminary data.</text>
</comment>
<evidence type="ECO:0000313" key="2">
    <source>
        <dbReference type="Proteomes" id="UP000824120"/>
    </source>
</evidence>
<accession>A0A9J5WFS0</accession>
<dbReference type="AlphaFoldDB" id="A0A9J5WFS0"/>
<protein>
    <submittedName>
        <fullName evidence="1">Uncharacterized protein</fullName>
    </submittedName>
</protein>
<organism evidence="1 2">
    <name type="scientific">Solanum commersonii</name>
    <name type="common">Commerson's wild potato</name>
    <name type="synonym">Commerson's nightshade</name>
    <dbReference type="NCBI Taxonomy" id="4109"/>
    <lineage>
        <taxon>Eukaryota</taxon>
        <taxon>Viridiplantae</taxon>
        <taxon>Streptophyta</taxon>
        <taxon>Embryophyta</taxon>
        <taxon>Tracheophyta</taxon>
        <taxon>Spermatophyta</taxon>
        <taxon>Magnoliopsida</taxon>
        <taxon>eudicotyledons</taxon>
        <taxon>Gunneridae</taxon>
        <taxon>Pentapetalae</taxon>
        <taxon>asterids</taxon>
        <taxon>lamiids</taxon>
        <taxon>Solanales</taxon>
        <taxon>Solanaceae</taxon>
        <taxon>Solanoideae</taxon>
        <taxon>Solaneae</taxon>
        <taxon>Solanum</taxon>
    </lineage>
</organism>
<reference evidence="1 2" key="1">
    <citation type="submission" date="2020-09" db="EMBL/GenBank/DDBJ databases">
        <title>De no assembly of potato wild relative species, Solanum commersonii.</title>
        <authorList>
            <person name="Cho K."/>
        </authorList>
    </citation>
    <scope>NUCLEOTIDE SEQUENCE [LARGE SCALE GENOMIC DNA]</scope>
    <source>
        <strain evidence="1">LZ3.2</strain>
        <tissue evidence="1">Leaf</tissue>
    </source>
</reference>
<keyword evidence="2" id="KW-1185">Reference proteome</keyword>
<proteinExistence type="predicted"/>